<dbReference type="AlphaFoldDB" id="A0A6J4TKR4"/>
<reference evidence="7" key="1">
    <citation type="submission" date="2020-02" db="EMBL/GenBank/DDBJ databases">
        <authorList>
            <person name="Meier V. D."/>
        </authorList>
    </citation>
    <scope>NUCLEOTIDE SEQUENCE</scope>
    <source>
        <strain evidence="7">AVDCRST_MAG73</strain>
    </source>
</reference>
<keyword evidence="3 4" id="KW-0092">Biotin</keyword>
<dbReference type="UniPathway" id="UPA00094"/>
<dbReference type="CDD" id="cd06850">
    <property type="entry name" value="biotinyl_domain"/>
    <property type="match status" value="1"/>
</dbReference>
<dbReference type="GO" id="GO:0003989">
    <property type="term" value="F:acetyl-CoA carboxylase activity"/>
    <property type="evidence" value="ECO:0007669"/>
    <property type="project" value="InterPro"/>
</dbReference>
<keyword evidence="4" id="KW-0444">Lipid biosynthesis</keyword>
<dbReference type="SUPFAM" id="SSF51230">
    <property type="entry name" value="Single hybrid motif"/>
    <property type="match status" value="1"/>
</dbReference>
<feature type="domain" description="Lipoyl-binding" evidence="6">
    <location>
        <begin position="90"/>
        <end position="166"/>
    </location>
</feature>
<keyword evidence="4" id="KW-0276">Fatty acid metabolism</keyword>
<evidence type="ECO:0000259" key="6">
    <source>
        <dbReference type="PROSITE" id="PS50968"/>
    </source>
</evidence>
<dbReference type="PANTHER" id="PTHR45266:SF3">
    <property type="entry name" value="OXALOACETATE DECARBOXYLASE ALPHA CHAIN"/>
    <property type="match status" value="1"/>
</dbReference>
<dbReference type="InterPro" id="IPR050709">
    <property type="entry name" value="Biotin_Carboxyl_Carrier/Decarb"/>
</dbReference>
<gene>
    <name evidence="7" type="ORF">AVDCRST_MAG73-614</name>
</gene>
<evidence type="ECO:0000313" key="7">
    <source>
        <dbReference type="EMBL" id="CAA9526480.1"/>
    </source>
</evidence>
<dbReference type="InterPro" id="IPR001249">
    <property type="entry name" value="AcCoA_biotinCC"/>
</dbReference>
<keyword evidence="4" id="KW-0443">Lipid metabolism</keyword>
<dbReference type="PRINTS" id="PR01071">
    <property type="entry name" value="ACOABIOTINCC"/>
</dbReference>
<sequence length="173" mass="17979">MGERRDTSEGRDPLFGATGLRGHDPEPVIEAVGTLIALMGRGGIHELDLSFADVTIRLRGQPVNGGANTTIEVAPVVLDAPVTEAVVEPLATIAAPMIGTFYASPAPGEPPFVRVGDYVDVGQTIGIIEAMKIMNEIAADHAGVVREVLIATGQAVEYGSPLLRVATEATVIA</sequence>
<accession>A0A6J4TKR4</accession>
<dbReference type="InterPro" id="IPR000089">
    <property type="entry name" value="Biotin_lipoyl"/>
</dbReference>
<keyword evidence="4" id="KW-0275">Fatty acid biosynthesis</keyword>
<evidence type="ECO:0000256" key="4">
    <source>
        <dbReference type="RuleBase" id="RU364072"/>
    </source>
</evidence>
<feature type="region of interest" description="Disordered" evidence="5">
    <location>
        <begin position="1"/>
        <end position="20"/>
    </location>
</feature>
<dbReference type="PANTHER" id="PTHR45266">
    <property type="entry name" value="OXALOACETATE DECARBOXYLASE ALPHA CHAIN"/>
    <property type="match status" value="1"/>
</dbReference>
<dbReference type="Gene3D" id="2.40.50.100">
    <property type="match status" value="1"/>
</dbReference>
<dbReference type="EMBL" id="CADCWE010000031">
    <property type="protein sequence ID" value="CAA9526480.1"/>
    <property type="molecule type" value="Genomic_DNA"/>
</dbReference>
<dbReference type="PROSITE" id="PS50968">
    <property type="entry name" value="BIOTINYL_LIPOYL"/>
    <property type="match status" value="1"/>
</dbReference>
<dbReference type="GO" id="GO:0009317">
    <property type="term" value="C:acetyl-CoA carboxylase complex"/>
    <property type="evidence" value="ECO:0007669"/>
    <property type="project" value="InterPro"/>
</dbReference>
<comment type="function">
    <text evidence="1 4">This protein is a component of the acetyl coenzyme A carboxylase complex; first, biotin carboxylase catalyzes the carboxylation of the carrier protein and then the transcarboxylase transfers the carboxyl group to form malonyl-CoA.</text>
</comment>
<feature type="compositionally biased region" description="Basic and acidic residues" evidence="5">
    <location>
        <begin position="1"/>
        <end position="12"/>
    </location>
</feature>
<dbReference type="GO" id="GO:0006633">
    <property type="term" value="P:fatty acid biosynthetic process"/>
    <property type="evidence" value="ECO:0007669"/>
    <property type="project" value="UniProtKB-UniPathway"/>
</dbReference>
<evidence type="ECO:0000256" key="2">
    <source>
        <dbReference type="ARBA" id="ARBA00017562"/>
    </source>
</evidence>
<dbReference type="InterPro" id="IPR011053">
    <property type="entry name" value="Single_hybrid_motif"/>
</dbReference>
<evidence type="ECO:0000256" key="3">
    <source>
        <dbReference type="ARBA" id="ARBA00023267"/>
    </source>
</evidence>
<dbReference type="Pfam" id="PF00364">
    <property type="entry name" value="Biotin_lipoyl"/>
    <property type="match status" value="1"/>
</dbReference>
<proteinExistence type="predicted"/>
<protein>
    <recommendedName>
        <fullName evidence="2 4">Biotin carboxyl carrier protein of acetyl-CoA carboxylase</fullName>
    </recommendedName>
</protein>
<evidence type="ECO:0000256" key="5">
    <source>
        <dbReference type="SAM" id="MobiDB-lite"/>
    </source>
</evidence>
<evidence type="ECO:0000256" key="1">
    <source>
        <dbReference type="ARBA" id="ARBA00003761"/>
    </source>
</evidence>
<name>A0A6J4TKR4_9BACT</name>
<comment type="pathway">
    <text evidence="4">Lipid metabolism; fatty acid biosynthesis.</text>
</comment>
<organism evidence="7">
    <name type="scientific">uncultured Thermomicrobiales bacterium</name>
    <dbReference type="NCBI Taxonomy" id="1645740"/>
    <lineage>
        <taxon>Bacteria</taxon>
        <taxon>Pseudomonadati</taxon>
        <taxon>Thermomicrobiota</taxon>
        <taxon>Thermomicrobia</taxon>
        <taxon>Thermomicrobiales</taxon>
        <taxon>environmental samples</taxon>
    </lineage>
</organism>